<dbReference type="RefSeq" id="WP_215614215.1">
    <property type="nucleotide sequence ID" value="NZ_CP076135.1"/>
</dbReference>
<dbReference type="AlphaFoldDB" id="A0A975NP21"/>
<name>A0A975NP21_9BRAD</name>
<proteinExistence type="predicted"/>
<feature type="compositionally biased region" description="Basic and acidic residues" evidence="1">
    <location>
        <begin position="7"/>
        <end position="17"/>
    </location>
</feature>
<evidence type="ECO:0000256" key="1">
    <source>
        <dbReference type="SAM" id="MobiDB-lite"/>
    </source>
</evidence>
<dbReference type="SUPFAM" id="SSF56281">
    <property type="entry name" value="Metallo-hydrolase/oxidoreductase"/>
    <property type="match status" value="1"/>
</dbReference>
<accession>A0A975NP21</accession>
<evidence type="ECO:0000313" key="3">
    <source>
        <dbReference type="EMBL" id="QWG18652.1"/>
    </source>
</evidence>
<dbReference type="GO" id="GO:0008270">
    <property type="term" value="F:zinc ion binding"/>
    <property type="evidence" value="ECO:0007669"/>
    <property type="project" value="InterPro"/>
</dbReference>
<dbReference type="GO" id="GO:0070290">
    <property type="term" value="F:N-acylphosphatidylethanolamine-specific phospholipase D activity"/>
    <property type="evidence" value="ECO:0007669"/>
    <property type="project" value="InterPro"/>
</dbReference>
<feature type="domain" description="Metallo-beta-lactamase" evidence="2">
    <location>
        <begin position="71"/>
        <end position="265"/>
    </location>
</feature>
<dbReference type="GO" id="GO:0005737">
    <property type="term" value="C:cytoplasm"/>
    <property type="evidence" value="ECO:0007669"/>
    <property type="project" value="TreeGrafter"/>
</dbReference>
<dbReference type="KEGG" id="bsei:KMZ68_01755"/>
<dbReference type="PANTHER" id="PTHR15032:SF4">
    <property type="entry name" value="N-ACYL-PHOSPHATIDYLETHANOLAMINE-HYDROLYZING PHOSPHOLIPASE D"/>
    <property type="match status" value="1"/>
</dbReference>
<dbReference type="InterPro" id="IPR001279">
    <property type="entry name" value="Metallo-B-lactamas"/>
</dbReference>
<dbReference type="PIRSF" id="PIRSF038896">
    <property type="entry name" value="NAPE-PLD"/>
    <property type="match status" value="1"/>
</dbReference>
<protein>
    <submittedName>
        <fullName evidence="3">MBL fold metallo-hydrolase</fullName>
    </submittedName>
</protein>
<dbReference type="PANTHER" id="PTHR15032">
    <property type="entry name" value="N-ACYL-PHOSPHATIDYLETHANOLAMINE-HYDROLYZING PHOSPHOLIPASE D"/>
    <property type="match status" value="1"/>
</dbReference>
<gene>
    <name evidence="3" type="ORF">KMZ68_01755</name>
</gene>
<dbReference type="EMBL" id="CP076135">
    <property type="protein sequence ID" value="QWG18652.1"/>
    <property type="molecule type" value="Genomic_DNA"/>
</dbReference>
<dbReference type="Gene3D" id="3.60.15.10">
    <property type="entry name" value="Ribonuclease Z/Hydroxyacylglutathione hydrolase-like"/>
    <property type="match status" value="1"/>
</dbReference>
<dbReference type="Pfam" id="PF12706">
    <property type="entry name" value="Lactamase_B_2"/>
    <property type="match status" value="1"/>
</dbReference>
<evidence type="ECO:0000259" key="2">
    <source>
        <dbReference type="SMART" id="SM00849"/>
    </source>
</evidence>
<feature type="region of interest" description="Disordered" evidence="1">
    <location>
        <begin position="1"/>
        <end position="23"/>
    </location>
</feature>
<reference evidence="3" key="1">
    <citation type="submission" date="2021-06" db="EMBL/GenBank/DDBJ databases">
        <title>Bradyrhizobium sp. S2-11-2 Genome sequencing.</title>
        <authorList>
            <person name="Jin L."/>
        </authorList>
    </citation>
    <scope>NUCLEOTIDE SEQUENCE</scope>
    <source>
        <strain evidence="3">S2-11-2</strain>
    </source>
</reference>
<sequence>MSYDGPTSDHFDGKQFFDPDGVPPKSLREVLRWQFGRDRQRRAWPQWVPSPHADTPPPRVDGGKVRLSFVGHVSWLIQTSGLNILVDPVWSERASPVRFAGPKRRNDPGIAFDLLPEIDVALVSHGHYDHLDLATLSKLADKHAPRVITPLGNDVAMRRANAAIKAEAFDWHDRVELGGGIAVTLVPTRHWTARGLFDRNRALWASFVVETPAGKIYIVCDSGYGEGKHFRRVAEAHGPLRLAILPIGAYEPRWFMKDQHMNPSDAVKALADCGAEQALAHHHGTFQLTDEPIDAPIAELHAALDEASIPRERFVALKPGQVFEV</sequence>
<dbReference type="InterPro" id="IPR024884">
    <property type="entry name" value="NAPE-PLD"/>
</dbReference>
<organism evidence="3 4">
    <name type="scientific">Bradyrhizobium sediminis</name>
    <dbReference type="NCBI Taxonomy" id="2840469"/>
    <lineage>
        <taxon>Bacteria</taxon>
        <taxon>Pseudomonadati</taxon>
        <taxon>Pseudomonadota</taxon>
        <taxon>Alphaproteobacteria</taxon>
        <taxon>Hyphomicrobiales</taxon>
        <taxon>Nitrobacteraceae</taxon>
        <taxon>Bradyrhizobium</taxon>
    </lineage>
</organism>
<evidence type="ECO:0000313" key="4">
    <source>
        <dbReference type="Proteomes" id="UP000680805"/>
    </source>
</evidence>
<dbReference type="Proteomes" id="UP000680805">
    <property type="component" value="Chromosome"/>
</dbReference>
<dbReference type="SMART" id="SM00849">
    <property type="entry name" value="Lactamase_B"/>
    <property type="match status" value="1"/>
</dbReference>
<dbReference type="InterPro" id="IPR036866">
    <property type="entry name" value="RibonucZ/Hydroxyglut_hydro"/>
</dbReference>